<keyword evidence="3 5" id="KW-0378">Hydrolase</keyword>
<dbReference type="EC" id="3.4.19.12" evidence="2"/>
<dbReference type="InterPro" id="IPR001394">
    <property type="entry name" value="Peptidase_C19_UCH"/>
</dbReference>
<dbReference type="EMBL" id="KE681129">
    <property type="protein sequence ID" value="ERE70646.1"/>
    <property type="molecule type" value="Genomic_DNA"/>
</dbReference>
<dbReference type="GO" id="GO:0004843">
    <property type="term" value="F:cysteine-type deubiquitinase activity"/>
    <property type="evidence" value="ECO:0007669"/>
    <property type="project" value="UniProtKB-EC"/>
</dbReference>
<name>A0A061I3T6_CRIGR</name>
<protein>
    <recommendedName>
        <fullName evidence="2">ubiquitinyl hydrolase 1</fullName>
        <ecNumber evidence="2">3.4.19.12</ecNumber>
    </recommendedName>
</protein>
<evidence type="ECO:0000256" key="3">
    <source>
        <dbReference type="ARBA" id="ARBA00022801"/>
    </source>
</evidence>
<evidence type="ECO:0000313" key="6">
    <source>
        <dbReference type="Proteomes" id="UP000030759"/>
    </source>
</evidence>
<dbReference type="InterPro" id="IPR050185">
    <property type="entry name" value="Ub_carboxyl-term_hydrolase"/>
</dbReference>
<dbReference type="Pfam" id="PF00443">
    <property type="entry name" value="UCH"/>
    <property type="match status" value="1"/>
</dbReference>
<evidence type="ECO:0000259" key="4">
    <source>
        <dbReference type="Pfam" id="PF00443"/>
    </source>
</evidence>
<dbReference type="GO" id="GO:0016579">
    <property type="term" value="P:protein deubiquitination"/>
    <property type="evidence" value="ECO:0007669"/>
    <property type="project" value="InterPro"/>
</dbReference>
<dbReference type="PANTHER" id="PTHR21646">
    <property type="entry name" value="UBIQUITIN CARBOXYL-TERMINAL HYDROLASE"/>
    <property type="match status" value="1"/>
</dbReference>
<accession>A0A061I3T6</accession>
<dbReference type="Proteomes" id="UP000030759">
    <property type="component" value="Unassembled WGS sequence"/>
</dbReference>
<organism evidence="5 6">
    <name type="scientific">Cricetulus griseus</name>
    <name type="common">Chinese hamster</name>
    <name type="synonym">Cricetulus barabensis griseus</name>
    <dbReference type="NCBI Taxonomy" id="10029"/>
    <lineage>
        <taxon>Eukaryota</taxon>
        <taxon>Metazoa</taxon>
        <taxon>Chordata</taxon>
        <taxon>Craniata</taxon>
        <taxon>Vertebrata</taxon>
        <taxon>Euteleostomi</taxon>
        <taxon>Mammalia</taxon>
        <taxon>Eutheria</taxon>
        <taxon>Euarchontoglires</taxon>
        <taxon>Glires</taxon>
        <taxon>Rodentia</taxon>
        <taxon>Myomorpha</taxon>
        <taxon>Muroidea</taxon>
        <taxon>Cricetidae</taxon>
        <taxon>Cricetinae</taxon>
        <taxon>Cricetulus</taxon>
    </lineage>
</organism>
<reference evidence="6" key="1">
    <citation type="journal article" date="2013" name="Nat. Biotechnol.">
        <title>Chinese hamster genome sequenced from sorted chromosomes.</title>
        <authorList>
            <person name="Brinkrolf K."/>
            <person name="Rupp O."/>
            <person name="Laux H."/>
            <person name="Kollin F."/>
            <person name="Ernst W."/>
            <person name="Linke B."/>
            <person name="Kofler R."/>
            <person name="Romand S."/>
            <person name="Hesse F."/>
            <person name="Budach W.E."/>
            <person name="Galosy S."/>
            <person name="Muller D."/>
            <person name="Noll T."/>
            <person name="Wienberg J."/>
            <person name="Jostock T."/>
            <person name="Leonard M."/>
            <person name="Grillari J."/>
            <person name="Tauch A."/>
            <person name="Goesmann A."/>
            <person name="Helk B."/>
            <person name="Mott J.E."/>
            <person name="Puhler A."/>
            <person name="Borth N."/>
        </authorList>
    </citation>
    <scope>NUCLEOTIDE SEQUENCE [LARGE SCALE GENOMIC DNA]</scope>
    <source>
        <strain evidence="6">17A/GY</strain>
    </source>
</reference>
<dbReference type="PANTHER" id="PTHR21646:SF6">
    <property type="entry name" value="UBIQUITIN CARBOXYL-TERMINAL HYDROLASE 21"/>
    <property type="match status" value="1"/>
</dbReference>
<gene>
    <name evidence="5" type="ORF">H671_6g16293</name>
</gene>
<feature type="non-terminal residue" evidence="5">
    <location>
        <position position="1"/>
    </location>
</feature>
<feature type="domain" description="Peptidase C19 ubiquitin carboxyl-terminal hydrolase" evidence="4">
    <location>
        <begin position="72"/>
        <end position="165"/>
    </location>
</feature>
<evidence type="ECO:0000313" key="5">
    <source>
        <dbReference type="EMBL" id="ERE70646.1"/>
    </source>
</evidence>
<dbReference type="SUPFAM" id="SSF54001">
    <property type="entry name" value="Cysteine proteinases"/>
    <property type="match status" value="1"/>
</dbReference>
<dbReference type="Gene3D" id="3.90.70.10">
    <property type="entry name" value="Cysteine proteinases"/>
    <property type="match status" value="2"/>
</dbReference>
<evidence type="ECO:0000256" key="2">
    <source>
        <dbReference type="ARBA" id="ARBA00012759"/>
    </source>
</evidence>
<sequence length="237" mass="26539">IWHPVACQNTWSQGTPVSRALVSPEQVDESAGEFLPKCACTDDSGILMSFQCASLFVDFICDTGDRCDVILMLAGYSQQDAQEFLKLLRERLHLEINRRGCRAPLILASGPVPSPPRRGGALHEEPELSDDRANLMWKRYLEREDNKIVDLFVGQLKNCFKCQAVGSVHYGHYTALCWCQIGWHVYNDSHVFPVSENQVASNDGYSSSIVIGVIDFSHSDRNKMISQSGFELHFPDG</sequence>
<comment type="catalytic activity">
    <reaction evidence="1">
        <text>Thiol-dependent hydrolysis of ester, thioester, amide, peptide and isopeptide bonds formed by the C-terminal Gly of ubiquitin (a 76-residue protein attached to proteins as an intracellular targeting signal).</text>
        <dbReference type="EC" id="3.4.19.12"/>
    </reaction>
</comment>
<dbReference type="AlphaFoldDB" id="A0A061I3T6"/>
<dbReference type="InterPro" id="IPR038765">
    <property type="entry name" value="Papain-like_cys_pep_sf"/>
</dbReference>
<evidence type="ECO:0000256" key="1">
    <source>
        <dbReference type="ARBA" id="ARBA00000707"/>
    </source>
</evidence>
<proteinExistence type="predicted"/>